<organism evidence="2 3">
    <name type="scientific">Goodfellowiella coeruleoviolacea</name>
    <dbReference type="NCBI Taxonomy" id="334858"/>
    <lineage>
        <taxon>Bacteria</taxon>
        <taxon>Bacillati</taxon>
        <taxon>Actinomycetota</taxon>
        <taxon>Actinomycetes</taxon>
        <taxon>Pseudonocardiales</taxon>
        <taxon>Pseudonocardiaceae</taxon>
        <taxon>Goodfellowiella</taxon>
    </lineage>
</organism>
<dbReference type="Gene3D" id="1.10.260.40">
    <property type="entry name" value="lambda repressor-like DNA-binding domains"/>
    <property type="match status" value="1"/>
</dbReference>
<protein>
    <submittedName>
        <fullName evidence="2">Helix-turn-helix domain-containing protein</fullName>
    </submittedName>
</protein>
<evidence type="ECO:0000313" key="2">
    <source>
        <dbReference type="EMBL" id="MCP2168152.1"/>
    </source>
</evidence>
<sequence length="287" mass="31955">MPSTQTRRKRKLGKFLVELRERAGLKPEAVAGLLRKSTSTISRMENGHTLCDYAVLTAMLGFYQATAEQRKQAEDLWEEAKQETAPVQHSSSMPPKYRAFLKAWDDASSARTLQQSLFPGPLQTPAYRAAMYRALARFINSGTDADRDSVAIERRQQRLHGPNPMEFLILLDEAVIRRPIGGPLVMAEQLRHVVRLTQLPNVSVRLIPFAAGEYGAMTGGLTVLAFPAPDESDVVYLEYPSGGDWIEKADDVAKFAGTFDDALSLALSESDSIEVMTEQARRLEQEQ</sequence>
<dbReference type="RefSeq" id="WP_253775708.1">
    <property type="nucleotide sequence ID" value="NZ_JAMTCK010000012.1"/>
</dbReference>
<reference evidence="2" key="1">
    <citation type="submission" date="2022-06" db="EMBL/GenBank/DDBJ databases">
        <title>Genomic Encyclopedia of Archaeal and Bacterial Type Strains, Phase II (KMG-II): from individual species to whole genera.</title>
        <authorList>
            <person name="Goeker M."/>
        </authorList>
    </citation>
    <scope>NUCLEOTIDE SEQUENCE</scope>
    <source>
        <strain evidence="2">DSM 43935</strain>
    </source>
</reference>
<comment type="caution">
    <text evidence="2">The sequence shown here is derived from an EMBL/GenBank/DDBJ whole genome shotgun (WGS) entry which is preliminary data.</text>
</comment>
<dbReference type="SMART" id="SM00530">
    <property type="entry name" value="HTH_XRE"/>
    <property type="match status" value="1"/>
</dbReference>
<dbReference type="InterPro" id="IPR043917">
    <property type="entry name" value="DUF5753"/>
</dbReference>
<dbReference type="Pfam" id="PF13560">
    <property type="entry name" value="HTH_31"/>
    <property type="match status" value="1"/>
</dbReference>
<dbReference type="InterPro" id="IPR001387">
    <property type="entry name" value="Cro/C1-type_HTH"/>
</dbReference>
<dbReference type="Pfam" id="PF19054">
    <property type="entry name" value="DUF5753"/>
    <property type="match status" value="1"/>
</dbReference>
<dbReference type="EMBL" id="JAMTCK010000012">
    <property type="protein sequence ID" value="MCP2168152.1"/>
    <property type="molecule type" value="Genomic_DNA"/>
</dbReference>
<dbReference type="Proteomes" id="UP001206128">
    <property type="component" value="Unassembled WGS sequence"/>
</dbReference>
<dbReference type="GO" id="GO:0003677">
    <property type="term" value="F:DNA binding"/>
    <property type="evidence" value="ECO:0007669"/>
    <property type="project" value="InterPro"/>
</dbReference>
<feature type="domain" description="HTH cro/C1-type" evidence="1">
    <location>
        <begin position="16"/>
        <end position="70"/>
    </location>
</feature>
<name>A0AAE3GH50_9PSEU</name>
<dbReference type="PROSITE" id="PS50943">
    <property type="entry name" value="HTH_CROC1"/>
    <property type="match status" value="1"/>
</dbReference>
<proteinExistence type="predicted"/>
<dbReference type="SUPFAM" id="SSF47413">
    <property type="entry name" value="lambda repressor-like DNA-binding domains"/>
    <property type="match status" value="1"/>
</dbReference>
<evidence type="ECO:0000313" key="3">
    <source>
        <dbReference type="Proteomes" id="UP001206128"/>
    </source>
</evidence>
<gene>
    <name evidence="2" type="ORF">LX83_005026</name>
</gene>
<evidence type="ECO:0000259" key="1">
    <source>
        <dbReference type="PROSITE" id="PS50943"/>
    </source>
</evidence>
<dbReference type="AlphaFoldDB" id="A0AAE3GH50"/>
<accession>A0AAE3GH50</accession>
<dbReference type="InterPro" id="IPR010982">
    <property type="entry name" value="Lambda_DNA-bd_dom_sf"/>
</dbReference>
<keyword evidence="3" id="KW-1185">Reference proteome</keyword>
<dbReference type="CDD" id="cd00093">
    <property type="entry name" value="HTH_XRE"/>
    <property type="match status" value="1"/>
</dbReference>